<dbReference type="GO" id="GO:0016787">
    <property type="term" value="F:hydrolase activity"/>
    <property type="evidence" value="ECO:0007669"/>
    <property type="project" value="UniProtKB-KW"/>
</dbReference>
<evidence type="ECO:0000259" key="7">
    <source>
        <dbReference type="Pfam" id="PF17917"/>
    </source>
</evidence>
<organism evidence="8 9">
    <name type="scientific">Pisum sativum</name>
    <name type="common">Garden pea</name>
    <name type="synonym">Lathyrus oleraceus</name>
    <dbReference type="NCBI Taxonomy" id="3888"/>
    <lineage>
        <taxon>Eukaryota</taxon>
        <taxon>Viridiplantae</taxon>
        <taxon>Streptophyta</taxon>
        <taxon>Embryophyta</taxon>
        <taxon>Tracheophyta</taxon>
        <taxon>Spermatophyta</taxon>
        <taxon>Magnoliopsida</taxon>
        <taxon>eudicotyledons</taxon>
        <taxon>Gunneridae</taxon>
        <taxon>Pentapetalae</taxon>
        <taxon>rosids</taxon>
        <taxon>fabids</taxon>
        <taxon>Fabales</taxon>
        <taxon>Fabaceae</taxon>
        <taxon>Papilionoideae</taxon>
        <taxon>50 kb inversion clade</taxon>
        <taxon>NPAAA clade</taxon>
        <taxon>Hologalegina</taxon>
        <taxon>IRL clade</taxon>
        <taxon>Fabeae</taxon>
        <taxon>Lathyrus</taxon>
    </lineage>
</organism>
<dbReference type="Pfam" id="PF17917">
    <property type="entry name" value="RT_RNaseH"/>
    <property type="match status" value="1"/>
</dbReference>
<gene>
    <name evidence="8" type="ORF">KIW84_034916</name>
</gene>
<dbReference type="InterPro" id="IPR043502">
    <property type="entry name" value="DNA/RNA_pol_sf"/>
</dbReference>
<keyword evidence="2" id="KW-0548">Nucleotidyltransferase</keyword>
<dbReference type="EMBL" id="JAMSHJ010000003">
    <property type="protein sequence ID" value="KAI5430511.1"/>
    <property type="molecule type" value="Genomic_DNA"/>
</dbReference>
<dbReference type="GO" id="GO:0004519">
    <property type="term" value="F:endonuclease activity"/>
    <property type="evidence" value="ECO:0007669"/>
    <property type="project" value="UniProtKB-KW"/>
</dbReference>
<keyword evidence="9" id="KW-1185">Reference proteome</keyword>
<keyword evidence="4" id="KW-0255">Endonuclease</keyword>
<dbReference type="SUPFAM" id="SSF56672">
    <property type="entry name" value="DNA/RNA polymerases"/>
    <property type="match status" value="1"/>
</dbReference>
<dbReference type="InterPro" id="IPR041373">
    <property type="entry name" value="RT_RNaseH"/>
</dbReference>
<evidence type="ECO:0000256" key="3">
    <source>
        <dbReference type="ARBA" id="ARBA00022722"/>
    </source>
</evidence>
<dbReference type="Gramene" id="Psat03G0491600-T1">
    <property type="protein sequence ID" value="KAI5430511.1"/>
    <property type="gene ID" value="KIW84_034916"/>
</dbReference>
<evidence type="ECO:0000256" key="4">
    <source>
        <dbReference type="ARBA" id="ARBA00022759"/>
    </source>
</evidence>
<dbReference type="AlphaFoldDB" id="A0A9D4XZW0"/>
<accession>A0A9D4XZW0</accession>
<evidence type="ECO:0000256" key="6">
    <source>
        <dbReference type="ARBA" id="ARBA00022918"/>
    </source>
</evidence>
<keyword evidence="6" id="KW-0695">RNA-directed DNA polymerase</keyword>
<evidence type="ECO:0000313" key="9">
    <source>
        <dbReference type="Proteomes" id="UP001058974"/>
    </source>
</evidence>
<keyword evidence="5" id="KW-0378">Hydrolase</keyword>
<keyword evidence="1" id="KW-0808">Transferase</keyword>
<dbReference type="Proteomes" id="UP001058974">
    <property type="component" value="Chromosome 3"/>
</dbReference>
<evidence type="ECO:0000256" key="2">
    <source>
        <dbReference type="ARBA" id="ARBA00022695"/>
    </source>
</evidence>
<reference evidence="8 9" key="1">
    <citation type="journal article" date="2022" name="Nat. Genet.">
        <title>Improved pea reference genome and pan-genome highlight genomic features and evolutionary characteristics.</title>
        <authorList>
            <person name="Yang T."/>
            <person name="Liu R."/>
            <person name="Luo Y."/>
            <person name="Hu S."/>
            <person name="Wang D."/>
            <person name="Wang C."/>
            <person name="Pandey M.K."/>
            <person name="Ge S."/>
            <person name="Xu Q."/>
            <person name="Li N."/>
            <person name="Li G."/>
            <person name="Huang Y."/>
            <person name="Saxena R.K."/>
            <person name="Ji Y."/>
            <person name="Li M."/>
            <person name="Yan X."/>
            <person name="He Y."/>
            <person name="Liu Y."/>
            <person name="Wang X."/>
            <person name="Xiang C."/>
            <person name="Varshney R.K."/>
            <person name="Ding H."/>
            <person name="Gao S."/>
            <person name="Zong X."/>
        </authorList>
    </citation>
    <scope>NUCLEOTIDE SEQUENCE [LARGE SCALE GENOMIC DNA]</scope>
    <source>
        <strain evidence="8 9">cv. Zhongwan 6</strain>
    </source>
</reference>
<feature type="domain" description="Reverse transcriptase RNase H-like" evidence="7">
    <location>
        <begin position="5"/>
        <end position="58"/>
    </location>
</feature>
<evidence type="ECO:0000256" key="1">
    <source>
        <dbReference type="ARBA" id="ARBA00022679"/>
    </source>
</evidence>
<sequence length="202" mass="23557">MQLQSAYTREFYATTTTLAKFRHYLLGHKFILRTDQKSLKSLLDQSLQIPEQQAWLHKFIGFDFRIEYKPGKDNQAADALSRMMSLSLSAPECEFLEELKQEIAEDEHLQLIVQQCLDNHVINDNYSVKDGLLYWKHILSYPNFNLEDKIALEGEGNVMSETSPIDTSEVNEEWNDDVAKEKAMRCSKRSKGEQPMWTFVRN</sequence>
<protein>
    <recommendedName>
        <fullName evidence="7">Reverse transcriptase RNase H-like domain-containing protein</fullName>
    </recommendedName>
</protein>
<keyword evidence="3" id="KW-0540">Nuclease</keyword>
<name>A0A9D4XZW0_PEA</name>
<dbReference type="PANTHER" id="PTHR34072">
    <property type="entry name" value="ENZYMATIC POLYPROTEIN-RELATED"/>
    <property type="match status" value="1"/>
</dbReference>
<evidence type="ECO:0000256" key="5">
    <source>
        <dbReference type="ARBA" id="ARBA00022801"/>
    </source>
</evidence>
<dbReference type="GO" id="GO:0003964">
    <property type="term" value="F:RNA-directed DNA polymerase activity"/>
    <property type="evidence" value="ECO:0007669"/>
    <property type="project" value="UniProtKB-KW"/>
</dbReference>
<evidence type="ECO:0000313" key="8">
    <source>
        <dbReference type="EMBL" id="KAI5430511.1"/>
    </source>
</evidence>
<proteinExistence type="predicted"/>
<dbReference type="CDD" id="cd09274">
    <property type="entry name" value="RNase_HI_RT_Ty3"/>
    <property type="match status" value="1"/>
</dbReference>
<dbReference type="PANTHER" id="PTHR34072:SF50">
    <property type="entry name" value="NUCLEOTIDYLTRANSFERASE, RIBONUCLEASE H"/>
    <property type="match status" value="1"/>
</dbReference>
<comment type="caution">
    <text evidence="8">The sequence shown here is derived from an EMBL/GenBank/DDBJ whole genome shotgun (WGS) entry which is preliminary data.</text>
</comment>